<evidence type="ECO:0008006" key="4">
    <source>
        <dbReference type="Google" id="ProtNLM"/>
    </source>
</evidence>
<gene>
    <name evidence="2" type="ORF">CFF01_01005</name>
</gene>
<dbReference type="EMBL" id="CP022272">
    <property type="protein sequence ID" value="ASJ95274.1"/>
    <property type="molecule type" value="Genomic_DNA"/>
</dbReference>
<proteinExistence type="predicted"/>
<dbReference type="RefSeq" id="WP_088903548.1">
    <property type="nucleotide sequence ID" value="NZ_CP022272.1"/>
</dbReference>
<reference evidence="2 3" key="1">
    <citation type="submission" date="2017-06" db="EMBL/GenBank/DDBJ databases">
        <title>Complete genome sequence of Shewanella marisflavi EP1 associated with anaerobic 2,4-dinitrotoluene reduction and salt tolerance.</title>
        <authorList>
            <person name="Huang J."/>
        </authorList>
    </citation>
    <scope>NUCLEOTIDE SEQUENCE [LARGE SCALE GENOMIC DNA]</scope>
    <source>
        <strain evidence="2 3">EP1</strain>
    </source>
</reference>
<evidence type="ECO:0000256" key="1">
    <source>
        <dbReference type="SAM" id="SignalP"/>
    </source>
</evidence>
<sequence length="179" mass="20348">MKQLTLLGLMMLLLTACVSQYSISERQLTNYLNEEMHFEVKEGNRFFGIEMKINDVKVKLGHKADTMAIAANSQIKVANPLMPINATTTAEFEAKPWYDTNQHSLYLRELKLVKLTSSPKDLEQAMGQAAPQVMRFITHFLETQPVYVLDTQEGNQALLAEMTKRIEVVPGKINLIFKD</sequence>
<evidence type="ECO:0000313" key="3">
    <source>
        <dbReference type="Proteomes" id="UP000198233"/>
    </source>
</evidence>
<dbReference type="Gene3D" id="3.15.10.40">
    <property type="entry name" value="Uncharacterised protein PF07273, DUF1439"/>
    <property type="match status" value="1"/>
</dbReference>
<feature type="chain" id="PRO_5042281614" description="DUF1439 domain-containing protein" evidence="1">
    <location>
        <begin position="22"/>
        <end position="179"/>
    </location>
</feature>
<dbReference type="Proteomes" id="UP000198233">
    <property type="component" value="Chromosome"/>
</dbReference>
<feature type="signal peptide" evidence="1">
    <location>
        <begin position="1"/>
        <end position="21"/>
    </location>
</feature>
<organism evidence="2 3">
    <name type="scientific">Shewanella marisflavi</name>
    <dbReference type="NCBI Taxonomy" id="260364"/>
    <lineage>
        <taxon>Bacteria</taxon>
        <taxon>Pseudomonadati</taxon>
        <taxon>Pseudomonadota</taxon>
        <taxon>Gammaproteobacteria</taxon>
        <taxon>Alteromonadales</taxon>
        <taxon>Shewanellaceae</taxon>
        <taxon>Shewanella</taxon>
    </lineage>
</organism>
<evidence type="ECO:0000313" key="2">
    <source>
        <dbReference type="EMBL" id="ASJ95274.1"/>
    </source>
</evidence>
<dbReference type="Pfam" id="PF07273">
    <property type="entry name" value="DUF1439"/>
    <property type="match status" value="1"/>
</dbReference>
<dbReference type="InterPro" id="IPR010835">
    <property type="entry name" value="DUF1439"/>
</dbReference>
<keyword evidence="1" id="KW-0732">Signal</keyword>
<dbReference type="KEGG" id="smav:CFF01_01005"/>
<accession>A0AAC9XM84</accession>
<protein>
    <recommendedName>
        <fullName evidence="4">DUF1439 domain-containing protein</fullName>
    </recommendedName>
</protein>
<name>A0AAC9XM84_9GAMM</name>
<dbReference type="AlphaFoldDB" id="A0AAC9XM84"/>
<dbReference type="PROSITE" id="PS51257">
    <property type="entry name" value="PROKAR_LIPOPROTEIN"/>
    <property type="match status" value="1"/>
</dbReference>